<evidence type="ECO:0000313" key="9">
    <source>
        <dbReference type="EMBL" id="KAK0161248.1"/>
    </source>
</evidence>
<feature type="domain" description="SOCS box" evidence="8">
    <location>
        <begin position="365"/>
        <end position="401"/>
    </location>
</feature>
<keyword evidence="4 6" id="KW-0853">WD repeat</keyword>
<dbReference type="EMBL" id="JAQQBR010001835">
    <property type="protein sequence ID" value="KAK0161248.1"/>
    <property type="molecule type" value="Genomic_DNA"/>
</dbReference>
<feature type="compositionally biased region" description="Polar residues" evidence="7">
    <location>
        <begin position="622"/>
        <end position="634"/>
    </location>
</feature>
<dbReference type="PANTHER" id="PTHR16517:SF2">
    <property type="entry name" value="TUBBY-RELATED PROTEIN 4"/>
    <property type="match status" value="1"/>
</dbReference>
<feature type="compositionally biased region" description="Low complexity" evidence="7">
    <location>
        <begin position="758"/>
        <end position="797"/>
    </location>
</feature>
<feature type="compositionally biased region" description="Basic and acidic residues" evidence="7">
    <location>
        <begin position="686"/>
        <end position="704"/>
    </location>
</feature>
<dbReference type="GO" id="GO:0005737">
    <property type="term" value="C:cytoplasm"/>
    <property type="evidence" value="ECO:0007669"/>
    <property type="project" value="UniProtKB-SubCell"/>
</dbReference>
<dbReference type="PANTHER" id="PTHR16517">
    <property type="entry name" value="TUBBY-RELATED"/>
    <property type="match status" value="1"/>
</dbReference>
<protein>
    <recommendedName>
        <fullName evidence="8">SOCS box domain-containing protein</fullName>
    </recommendedName>
</protein>
<dbReference type="InterPro" id="IPR025659">
    <property type="entry name" value="Tubby-like_C"/>
</dbReference>
<proteinExistence type="inferred from homology"/>
<dbReference type="InterPro" id="IPR000007">
    <property type="entry name" value="Tubby_C"/>
</dbReference>
<keyword evidence="3" id="KW-0963">Cytoplasm</keyword>
<keyword evidence="10" id="KW-1185">Reference proteome</keyword>
<evidence type="ECO:0000256" key="4">
    <source>
        <dbReference type="ARBA" id="ARBA00022574"/>
    </source>
</evidence>
<dbReference type="InterPro" id="IPR015943">
    <property type="entry name" value="WD40/YVTN_repeat-like_dom_sf"/>
</dbReference>
<dbReference type="SMART" id="SM00969">
    <property type="entry name" value="SOCS_box"/>
    <property type="match status" value="1"/>
</dbReference>
<dbReference type="SUPFAM" id="SSF54518">
    <property type="entry name" value="Tubby C-terminal domain-like"/>
    <property type="match status" value="1"/>
</dbReference>
<dbReference type="Pfam" id="PF01167">
    <property type="entry name" value="Tub"/>
    <property type="match status" value="1"/>
</dbReference>
<feature type="region of interest" description="Disordered" evidence="7">
    <location>
        <begin position="496"/>
        <end position="534"/>
    </location>
</feature>
<feature type="compositionally biased region" description="Polar residues" evidence="7">
    <location>
        <begin position="644"/>
        <end position="653"/>
    </location>
</feature>
<evidence type="ECO:0000256" key="6">
    <source>
        <dbReference type="PROSITE-ProRule" id="PRU00221"/>
    </source>
</evidence>
<dbReference type="PROSITE" id="PS50225">
    <property type="entry name" value="SOCS"/>
    <property type="match status" value="1"/>
</dbReference>
<evidence type="ECO:0000256" key="5">
    <source>
        <dbReference type="ARBA" id="ARBA00022737"/>
    </source>
</evidence>
<dbReference type="CDD" id="cd03587">
    <property type="entry name" value="SOCS"/>
    <property type="match status" value="1"/>
</dbReference>
<dbReference type="SUPFAM" id="SSF50978">
    <property type="entry name" value="WD40 repeat-like"/>
    <property type="match status" value="1"/>
</dbReference>
<comment type="subcellular location">
    <subcellularLocation>
        <location evidence="1">Cytoplasm</location>
    </subcellularLocation>
</comment>
<dbReference type="AlphaFoldDB" id="A0AA39F1Q2"/>
<evidence type="ECO:0000256" key="2">
    <source>
        <dbReference type="ARBA" id="ARBA00007129"/>
    </source>
</evidence>
<accession>A0AA39F1Q2</accession>
<feature type="repeat" description="WD" evidence="6">
    <location>
        <begin position="82"/>
        <end position="113"/>
    </location>
</feature>
<dbReference type="Pfam" id="PF24797">
    <property type="entry name" value="Beta-prop_WDR35_TULP_N"/>
    <property type="match status" value="1"/>
</dbReference>
<evidence type="ECO:0000256" key="1">
    <source>
        <dbReference type="ARBA" id="ARBA00004496"/>
    </source>
</evidence>
<feature type="region of interest" description="Disordered" evidence="7">
    <location>
        <begin position="616"/>
        <end position="653"/>
    </location>
</feature>
<keyword evidence="5" id="KW-0677">Repeat</keyword>
<sequence>MHLHFEKNTNAKCDCNILSLSWMGKVPDELPEDEGWKLNRTNYYQEGWLATGNARGLVGVTFTTSHCRTRATELPLRANYNLRGHQSEVILVKWNEPYQKLASCDSSGVIFVWIKYEGRWSIELINDRSTPVTHFSWSHDGRMALICYRDGFVLVGSVAGQRYWSSMLNDQATITCGIWTPDDQQVYFGTTAGQLIVMDVHGAMVSEVQLSAGVTSMAWSAEKFKMEEGDDDVMGNQTQQDERSYILAVCLADGNIVMLRSFEDVSPITIKTGLKSPLHAEWSNSRKLLAIAGTKEIADLGSSGVHGNPTEFINLLKFYSDSGSLVYTTAIPFTQCQVSALTWGHNDRRLFVATGARVHAAWVSRRVGSLQLLSRLAVRASLTRESGVQQLPLPPRLRALVGALFASTIRSCVPEPRELRKFVSRPPPSGGRLHCTMLRHAGEPAPCYTLYLEYLGGLVPLLKGRRTSKIRPEFVIFDPQSQETLHVPDYTTQFTAFSDGSDTEKDTNELCGSPRNKRKNRRRRDDRSNEEQDDLTYVDTLPEYARLVEVTSNIWGTKFKIHGLTDSVPANLGQVTYRTSLLHLQPRQMTLVMTELRDDLPAGPDPTFNPNLFSEDEEETFQEPQGASRITSDAQPPPIAPMTPRNTRLNQNRPKSQISNQFLSSELTPLLPEHVEEVGLTTEATDEVKNKRQTDNIDDKHVTDDQIPVTEKPNTTRKDPVIVGDGKSSDSLSSSLDGLAARLRDFDDNHSLPPPSSRPSTRLPRSSPSSPAPSKKGKRPASASPIRRRLLSSPLLNRRMRKNRGESSDDEGQGQDEMSRSYRNLETFQKAQLRQKLKQRGGGVGFCNKAEELVMHNKAPMWNESSQVYQLDFGGRVTQESAKNFQIEYRGKQVMQFGRIDGNAYTLDFQYPFSAVQAFAVALANVTQRLK</sequence>
<feature type="region of interest" description="Disordered" evidence="7">
    <location>
        <begin position="680"/>
        <end position="818"/>
    </location>
</feature>
<evidence type="ECO:0000259" key="8">
    <source>
        <dbReference type="PROSITE" id="PS50225"/>
    </source>
</evidence>
<feature type="compositionally biased region" description="Low complexity" evidence="7">
    <location>
        <begin position="724"/>
        <end position="739"/>
    </location>
</feature>
<dbReference type="Gene3D" id="3.20.90.10">
    <property type="entry name" value="Tubby Protein, Chain A"/>
    <property type="match status" value="2"/>
</dbReference>
<comment type="caution">
    <text evidence="9">The sequence shown here is derived from an EMBL/GenBank/DDBJ whole genome shotgun (WGS) entry which is preliminary data.</text>
</comment>
<dbReference type="InterPro" id="IPR001680">
    <property type="entry name" value="WD40_rpt"/>
</dbReference>
<organism evidence="9 10">
    <name type="scientific">Microctonus hyperodae</name>
    <name type="common">Parasitoid wasp</name>
    <dbReference type="NCBI Taxonomy" id="165561"/>
    <lineage>
        <taxon>Eukaryota</taxon>
        <taxon>Metazoa</taxon>
        <taxon>Ecdysozoa</taxon>
        <taxon>Arthropoda</taxon>
        <taxon>Hexapoda</taxon>
        <taxon>Insecta</taxon>
        <taxon>Pterygota</taxon>
        <taxon>Neoptera</taxon>
        <taxon>Endopterygota</taxon>
        <taxon>Hymenoptera</taxon>
        <taxon>Apocrita</taxon>
        <taxon>Ichneumonoidea</taxon>
        <taxon>Braconidae</taxon>
        <taxon>Euphorinae</taxon>
        <taxon>Microctonus</taxon>
    </lineage>
</organism>
<dbReference type="PROSITE" id="PS50082">
    <property type="entry name" value="WD_REPEATS_2"/>
    <property type="match status" value="1"/>
</dbReference>
<evidence type="ECO:0000256" key="7">
    <source>
        <dbReference type="SAM" id="MobiDB-lite"/>
    </source>
</evidence>
<dbReference type="InterPro" id="IPR001496">
    <property type="entry name" value="SOCS_box"/>
</dbReference>
<name>A0AA39F1Q2_MICHY</name>
<evidence type="ECO:0000256" key="3">
    <source>
        <dbReference type="ARBA" id="ARBA00022490"/>
    </source>
</evidence>
<comment type="similarity">
    <text evidence="2">Belongs to the TUB family.</text>
</comment>
<reference evidence="9" key="2">
    <citation type="submission" date="2023-03" db="EMBL/GenBank/DDBJ databases">
        <authorList>
            <person name="Inwood S.N."/>
            <person name="Skelly J.G."/>
            <person name="Guhlin J."/>
            <person name="Harrop T.W.R."/>
            <person name="Goldson S.G."/>
            <person name="Dearden P.K."/>
        </authorList>
    </citation>
    <scope>NUCLEOTIDE SEQUENCE</scope>
    <source>
        <strain evidence="9">Lincoln</strain>
        <tissue evidence="9">Whole body</tissue>
    </source>
</reference>
<dbReference type="Proteomes" id="UP001168972">
    <property type="component" value="Unassembled WGS sequence"/>
</dbReference>
<dbReference type="InterPro" id="IPR056159">
    <property type="entry name" value="Beta-prop_IFT121_TULP_N"/>
</dbReference>
<dbReference type="InterPro" id="IPR036322">
    <property type="entry name" value="WD40_repeat_dom_sf"/>
</dbReference>
<reference evidence="9" key="1">
    <citation type="journal article" date="2023" name="bioRxiv">
        <title>Scaffold-level genome assemblies of two parasitoid biocontrol wasps reveal the parthenogenesis mechanism and an associated novel virus.</title>
        <authorList>
            <person name="Inwood S."/>
            <person name="Skelly J."/>
            <person name="Guhlin J."/>
            <person name="Harrop T."/>
            <person name="Goldson S."/>
            <person name="Dearden P."/>
        </authorList>
    </citation>
    <scope>NUCLEOTIDE SEQUENCE</scope>
    <source>
        <strain evidence="9">Lincoln</strain>
        <tissue evidence="9">Whole body</tissue>
    </source>
</reference>
<dbReference type="Pfam" id="PF07525">
    <property type="entry name" value="SOCS_box"/>
    <property type="match status" value="1"/>
</dbReference>
<dbReference type="Gene3D" id="2.130.10.10">
    <property type="entry name" value="YVTN repeat-like/Quinoprotein amine dehydrogenase"/>
    <property type="match status" value="1"/>
</dbReference>
<evidence type="ECO:0000313" key="10">
    <source>
        <dbReference type="Proteomes" id="UP001168972"/>
    </source>
</evidence>
<gene>
    <name evidence="9" type="ORF">PV327_009739</name>
</gene>